<gene>
    <name evidence="1" type="ORF">M8C21_020871</name>
</gene>
<accession>A0AAD5CEM4</accession>
<evidence type="ECO:0000313" key="2">
    <source>
        <dbReference type="Proteomes" id="UP001206925"/>
    </source>
</evidence>
<organism evidence="1 2">
    <name type="scientific">Ambrosia artemisiifolia</name>
    <name type="common">Common ragweed</name>
    <dbReference type="NCBI Taxonomy" id="4212"/>
    <lineage>
        <taxon>Eukaryota</taxon>
        <taxon>Viridiplantae</taxon>
        <taxon>Streptophyta</taxon>
        <taxon>Embryophyta</taxon>
        <taxon>Tracheophyta</taxon>
        <taxon>Spermatophyta</taxon>
        <taxon>Magnoliopsida</taxon>
        <taxon>eudicotyledons</taxon>
        <taxon>Gunneridae</taxon>
        <taxon>Pentapetalae</taxon>
        <taxon>asterids</taxon>
        <taxon>campanulids</taxon>
        <taxon>Asterales</taxon>
        <taxon>Asteraceae</taxon>
        <taxon>Asteroideae</taxon>
        <taxon>Heliantheae alliance</taxon>
        <taxon>Heliantheae</taxon>
        <taxon>Ambrosia</taxon>
    </lineage>
</organism>
<keyword evidence="2" id="KW-1185">Reference proteome</keyword>
<sequence>MNPVLVETKQNVTCGDETECDGYGRNNTKETLQCDQLMSLMNSVQLRTDCDLWRWEGPDDGSFTVADCRNRMYTAAAASTDDFLGTLE</sequence>
<protein>
    <submittedName>
        <fullName evidence="1">Uncharacterized protein</fullName>
    </submittedName>
</protein>
<dbReference type="EMBL" id="JAMZMK010008558">
    <property type="protein sequence ID" value="KAI7739860.1"/>
    <property type="molecule type" value="Genomic_DNA"/>
</dbReference>
<dbReference type="Proteomes" id="UP001206925">
    <property type="component" value="Unassembled WGS sequence"/>
</dbReference>
<comment type="caution">
    <text evidence="1">The sequence shown here is derived from an EMBL/GenBank/DDBJ whole genome shotgun (WGS) entry which is preliminary data.</text>
</comment>
<proteinExistence type="predicted"/>
<dbReference type="AlphaFoldDB" id="A0AAD5CEM4"/>
<reference evidence="1" key="1">
    <citation type="submission" date="2022-06" db="EMBL/GenBank/DDBJ databases">
        <title>Uncovering the hologenomic basis of an extraordinary plant invasion.</title>
        <authorList>
            <person name="Bieker V.C."/>
            <person name="Martin M.D."/>
            <person name="Gilbert T."/>
            <person name="Hodgins K."/>
            <person name="Battlay P."/>
            <person name="Petersen B."/>
            <person name="Wilson J."/>
        </authorList>
    </citation>
    <scope>NUCLEOTIDE SEQUENCE</scope>
    <source>
        <strain evidence="1">AA19_3_7</strain>
        <tissue evidence="1">Leaf</tissue>
    </source>
</reference>
<evidence type="ECO:0000313" key="1">
    <source>
        <dbReference type="EMBL" id="KAI7739860.1"/>
    </source>
</evidence>
<name>A0AAD5CEM4_AMBAR</name>